<evidence type="ECO:0000256" key="1">
    <source>
        <dbReference type="SAM" id="MobiDB-lite"/>
    </source>
</evidence>
<feature type="region of interest" description="Disordered" evidence="1">
    <location>
        <begin position="134"/>
        <end position="184"/>
    </location>
</feature>
<reference evidence="2" key="1">
    <citation type="submission" date="2015-04" db="UniProtKB">
        <authorList>
            <consortium name="EnsemblPlants"/>
        </authorList>
    </citation>
    <scope>IDENTIFICATION</scope>
    <source>
        <strain evidence="2">SL10</strain>
    </source>
</reference>
<dbReference type="Gramene" id="ONIVA01G24620.1">
    <property type="protein sequence ID" value="ONIVA01G24620.1"/>
    <property type="gene ID" value="ONIVA01G24620"/>
</dbReference>
<evidence type="ECO:0000313" key="3">
    <source>
        <dbReference type="Proteomes" id="UP000006591"/>
    </source>
</evidence>
<reference evidence="2" key="2">
    <citation type="submission" date="2018-04" db="EMBL/GenBank/DDBJ databases">
        <title>OnivRS2 (Oryza nivara Reference Sequence Version 2).</title>
        <authorList>
            <person name="Zhang J."/>
            <person name="Kudrna D."/>
            <person name="Lee S."/>
            <person name="Talag J."/>
            <person name="Rajasekar S."/>
            <person name="Welchert J."/>
            <person name="Hsing Y.-I."/>
            <person name="Wing R.A."/>
        </authorList>
    </citation>
    <scope>NUCLEOTIDE SEQUENCE [LARGE SCALE GENOMIC DNA]</scope>
</reference>
<keyword evidence="3" id="KW-1185">Reference proteome</keyword>
<dbReference type="Proteomes" id="UP000006591">
    <property type="component" value="Chromosome 1"/>
</dbReference>
<sequence length="184" mass="20083">MRAVGALLAAASCLPAPRAPTCPTTCCMLRLPRATVTHRLAQQRSSRCVRTSAGAVGSRIDQLLKSHKLNVGPGRRITCTFLARCEDPAKEKDMGVVGREGVKRQYESVFRKMTQGFAEMGRRRGVGVVRMKEGLGEGDPTVQAARDKEEEATRDIDTGLEEEKDGGSMNPTNIRIKKEGGEKR</sequence>
<dbReference type="AlphaFoldDB" id="A0A0E0FP37"/>
<proteinExistence type="predicted"/>
<dbReference type="EnsemblPlants" id="ONIVA01G24620.1">
    <property type="protein sequence ID" value="ONIVA01G24620.1"/>
    <property type="gene ID" value="ONIVA01G24620"/>
</dbReference>
<dbReference type="HOGENOM" id="CLU_1470422_0_0_1"/>
<accession>A0A0E0FP37</accession>
<feature type="compositionally biased region" description="Basic and acidic residues" evidence="1">
    <location>
        <begin position="145"/>
        <end position="157"/>
    </location>
</feature>
<name>A0A0E0FP37_ORYNI</name>
<evidence type="ECO:0000313" key="2">
    <source>
        <dbReference type="EnsemblPlants" id="ONIVA01G24620.1"/>
    </source>
</evidence>
<organism evidence="2">
    <name type="scientific">Oryza nivara</name>
    <name type="common">Indian wild rice</name>
    <name type="synonym">Oryza sativa f. spontanea</name>
    <dbReference type="NCBI Taxonomy" id="4536"/>
    <lineage>
        <taxon>Eukaryota</taxon>
        <taxon>Viridiplantae</taxon>
        <taxon>Streptophyta</taxon>
        <taxon>Embryophyta</taxon>
        <taxon>Tracheophyta</taxon>
        <taxon>Spermatophyta</taxon>
        <taxon>Magnoliopsida</taxon>
        <taxon>Liliopsida</taxon>
        <taxon>Poales</taxon>
        <taxon>Poaceae</taxon>
        <taxon>BOP clade</taxon>
        <taxon>Oryzoideae</taxon>
        <taxon>Oryzeae</taxon>
        <taxon>Oryzinae</taxon>
        <taxon>Oryza</taxon>
    </lineage>
</organism>
<protein>
    <submittedName>
        <fullName evidence="2">Uncharacterized protein</fullName>
    </submittedName>
</protein>